<accession>H3AP58</accession>
<proteinExistence type="predicted"/>
<dbReference type="InterPro" id="IPR048346">
    <property type="entry name" value="Sarcoglycan_N"/>
</dbReference>
<gene>
    <name evidence="5" type="primary">SGCA</name>
</gene>
<dbReference type="PANTHER" id="PTHR10132:SF16">
    <property type="entry name" value="ALPHA-SARCOGLYCAN"/>
    <property type="match status" value="1"/>
</dbReference>
<dbReference type="InterPro" id="IPR048347">
    <property type="entry name" value="Sarcoglycan_C"/>
</dbReference>
<dbReference type="Pfam" id="PF20989">
    <property type="entry name" value="Sarcoglycan_2_C"/>
    <property type="match status" value="1"/>
</dbReference>
<dbReference type="GeneTree" id="ENSGT00390000005672"/>
<evidence type="ECO:0000259" key="3">
    <source>
        <dbReference type="Pfam" id="PF05510"/>
    </source>
</evidence>
<reference evidence="5" key="3">
    <citation type="submission" date="2025-09" db="UniProtKB">
        <authorList>
            <consortium name="Ensembl"/>
        </authorList>
    </citation>
    <scope>IDENTIFICATION</scope>
</reference>
<keyword evidence="2" id="KW-0472">Membrane</keyword>
<sequence>MLAFLTRCLAVQTSHNVYPVVGVLFVHELNKDYFQEEFLSLPRPRISYNDGITFSTNLQSFPDRPGWLRYTQRTPFQNGYLYGTPTQADVGRQVIEVNAFNRKTYETVRQKLIFSIQESVGLMLPYQVEFFIKNKDVEEVLLEEVQQDFQVGAESMWNTQRLSVVNITSALDRGGRVPLPIEGRKEG</sequence>
<dbReference type="EMBL" id="AFYH01038504">
    <property type="status" value="NOT_ANNOTATED_CDS"/>
    <property type="molecule type" value="Genomic_DNA"/>
</dbReference>
<evidence type="ECO:0000313" key="6">
    <source>
        <dbReference type="Proteomes" id="UP000008672"/>
    </source>
</evidence>
<protein>
    <submittedName>
        <fullName evidence="5">Sarcoglycan alpha</fullName>
    </submittedName>
</protein>
<dbReference type="SUPFAM" id="SSF49313">
    <property type="entry name" value="Cadherin-like"/>
    <property type="match status" value="1"/>
</dbReference>
<organism evidence="5 6">
    <name type="scientific">Latimeria chalumnae</name>
    <name type="common">Coelacanth</name>
    <dbReference type="NCBI Taxonomy" id="7897"/>
    <lineage>
        <taxon>Eukaryota</taxon>
        <taxon>Metazoa</taxon>
        <taxon>Chordata</taxon>
        <taxon>Craniata</taxon>
        <taxon>Vertebrata</taxon>
        <taxon>Euteleostomi</taxon>
        <taxon>Coelacanthiformes</taxon>
        <taxon>Coelacanthidae</taxon>
        <taxon>Latimeria</taxon>
    </lineage>
</organism>
<dbReference type="HOGENOM" id="CLU_053258_0_0_1"/>
<evidence type="ECO:0000256" key="2">
    <source>
        <dbReference type="ARBA" id="ARBA00023136"/>
    </source>
</evidence>
<evidence type="ECO:0000313" key="5">
    <source>
        <dbReference type="Ensembl" id="ENSLACP00000011429.1"/>
    </source>
</evidence>
<dbReference type="EMBL" id="AFYH01038500">
    <property type="status" value="NOT_ANNOTATED_CDS"/>
    <property type="molecule type" value="Genomic_DNA"/>
</dbReference>
<dbReference type="EMBL" id="AFYH01038502">
    <property type="status" value="NOT_ANNOTATED_CDS"/>
    <property type="molecule type" value="Genomic_DNA"/>
</dbReference>
<dbReference type="AlphaFoldDB" id="H3AP58"/>
<dbReference type="InterPro" id="IPR015919">
    <property type="entry name" value="Cadherin-like_sf"/>
</dbReference>
<keyword evidence="6" id="KW-1185">Reference proteome</keyword>
<evidence type="ECO:0000259" key="4">
    <source>
        <dbReference type="Pfam" id="PF20989"/>
    </source>
</evidence>
<dbReference type="GO" id="GO:0005509">
    <property type="term" value="F:calcium ion binding"/>
    <property type="evidence" value="ECO:0007669"/>
    <property type="project" value="InterPro"/>
</dbReference>
<dbReference type="Ensembl" id="ENSLACT00000011515.1">
    <property type="protein sequence ID" value="ENSLACP00000011429.1"/>
    <property type="gene ID" value="ENSLACG00000010053.1"/>
</dbReference>
<reference evidence="6" key="1">
    <citation type="submission" date="2011-08" db="EMBL/GenBank/DDBJ databases">
        <title>The draft genome of Latimeria chalumnae.</title>
        <authorList>
            <person name="Di Palma F."/>
            <person name="Alfoldi J."/>
            <person name="Johnson J."/>
            <person name="Berlin A."/>
            <person name="Gnerre S."/>
            <person name="Jaffe D."/>
            <person name="MacCallum I."/>
            <person name="Young S."/>
            <person name="Walker B.J."/>
            <person name="Lander E."/>
            <person name="Lindblad-Toh K."/>
        </authorList>
    </citation>
    <scope>NUCLEOTIDE SEQUENCE [LARGE SCALE GENOMIC DNA]</scope>
    <source>
        <strain evidence="6">Wild caught</strain>
    </source>
</reference>
<reference evidence="5" key="2">
    <citation type="submission" date="2025-08" db="UniProtKB">
        <authorList>
            <consortium name="Ensembl"/>
        </authorList>
    </citation>
    <scope>IDENTIFICATION</scope>
</reference>
<dbReference type="InterPro" id="IPR008908">
    <property type="entry name" value="Sarcoglycan_alpha/epsilon"/>
</dbReference>
<comment type="subcellular location">
    <subcellularLocation>
        <location evidence="1">Membrane</location>
    </subcellularLocation>
</comment>
<dbReference type="Pfam" id="PF05510">
    <property type="entry name" value="Sarcoglycan_2"/>
    <property type="match status" value="1"/>
</dbReference>
<dbReference type="EMBL" id="AFYH01038501">
    <property type="status" value="NOT_ANNOTATED_CDS"/>
    <property type="molecule type" value="Genomic_DNA"/>
</dbReference>
<dbReference type="Proteomes" id="UP000008672">
    <property type="component" value="Unassembled WGS sequence"/>
</dbReference>
<dbReference type="Bgee" id="ENSLACG00000010053">
    <property type="expression patterns" value="Expressed in chordate pharynx and 6 other cell types or tissues"/>
</dbReference>
<dbReference type="EMBL" id="AFYH01038503">
    <property type="status" value="NOT_ANNOTATED_CDS"/>
    <property type="molecule type" value="Genomic_DNA"/>
</dbReference>
<evidence type="ECO:0000256" key="1">
    <source>
        <dbReference type="ARBA" id="ARBA00004370"/>
    </source>
</evidence>
<dbReference type="GO" id="GO:0016012">
    <property type="term" value="C:sarcoglycan complex"/>
    <property type="evidence" value="ECO:0007669"/>
    <property type="project" value="InterPro"/>
</dbReference>
<feature type="domain" description="Sarcoglycan alpha/epsilon second" evidence="4">
    <location>
        <begin position="124"/>
        <end position="187"/>
    </location>
</feature>
<feature type="domain" description="Sarcoglycan alpha/epsilon N-terminal" evidence="3">
    <location>
        <begin position="17"/>
        <end position="112"/>
    </location>
</feature>
<name>H3AP58_LATCH</name>
<dbReference type="PANTHER" id="PTHR10132">
    <property type="entry name" value="ALPHA-/EPSILON-SARCOGLYCAN FAMILY MEMBER"/>
    <property type="match status" value="1"/>
</dbReference>